<dbReference type="Proteomes" id="UP000570474">
    <property type="component" value="Unassembled WGS sequence"/>
</dbReference>
<name>A0A847RQU1_9BACT</name>
<evidence type="ECO:0000313" key="1">
    <source>
        <dbReference type="EMBL" id="NLR68050.1"/>
    </source>
</evidence>
<protein>
    <submittedName>
        <fullName evidence="1">Uncharacterized protein</fullName>
    </submittedName>
</protein>
<organism evidence="1 2">
    <name type="scientific">Chitinophaga varians</name>
    <dbReference type="NCBI Taxonomy" id="2202339"/>
    <lineage>
        <taxon>Bacteria</taxon>
        <taxon>Pseudomonadati</taxon>
        <taxon>Bacteroidota</taxon>
        <taxon>Chitinophagia</taxon>
        <taxon>Chitinophagales</taxon>
        <taxon>Chitinophagaceae</taxon>
        <taxon>Chitinophaga</taxon>
    </lineage>
</organism>
<dbReference type="RefSeq" id="WP_168873989.1">
    <property type="nucleotide sequence ID" value="NZ_JABAIA010000003.1"/>
</dbReference>
<proteinExistence type="predicted"/>
<accession>A0A847RQU1</accession>
<gene>
    <name evidence="1" type="ORF">HGH92_27340</name>
</gene>
<reference evidence="1 2" key="1">
    <citation type="submission" date="2020-04" db="EMBL/GenBank/DDBJ databases">
        <authorList>
            <person name="Yin C."/>
        </authorList>
    </citation>
    <scope>NUCLEOTIDE SEQUENCE [LARGE SCALE GENOMIC DNA]</scope>
    <source>
        <strain evidence="1 2">Ae27</strain>
    </source>
</reference>
<keyword evidence="2" id="KW-1185">Reference proteome</keyword>
<dbReference type="AlphaFoldDB" id="A0A847RQU1"/>
<comment type="caution">
    <text evidence="1">The sequence shown here is derived from an EMBL/GenBank/DDBJ whole genome shotgun (WGS) entry which is preliminary data.</text>
</comment>
<sequence length="75" mass="8400">MKNRTLSITQQAMDREAMKKIRAAVADCQRYGEACNTEQQLNCCSGLYCVDAVCGTEKRRAATRASEEKHLNDTI</sequence>
<dbReference type="EMBL" id="JABAIA010000003">
    <property type="protein sequence ID" value="NLR68050.1"/>
    <property type="molecule type" value="Genomic_DNA"/>
</dbReference>
<evidence type="ECO:0000313" key="2">
    <source>
        <dbReference type="Proteomes" id="UP000570474"/>
    </source>
</evidence>